<comment type="similarity">
    <text evidence="1">Belongs to the SurE nucleotidase family.</text>
</comment>
<accession>A0A8K0UPP4</accession>
<dbReference type="InterPro" id="IPR036523">
    <property type="entry name" value="SurE-like_sf"/>
</dbReference>
<dbReference type="Proteomes" id="UP000813824">
    <property type="component" value="Unassembled WGS sequence"/>
</dbReference>
<dbReference type="Gene3D" id="3.40.1210.10">
    <property type="entry name" value="Survival protein SurE-like phosphatase/nucleotidase"/>
    <property type="match status" value="1"/>
</dbReference>
<dbReference type="SUPFAM" id="SSF64167">
    <property type="entry name" value="SurE-like"/>
    <property type="match status" value="1"/>
</dbReference>
<evidence type="ECO:0000256" key="2">
    <source>
        <dbReference type="ARBA" id="ARBA00022723"/>
    </source>
</evidence>
<dbReference type="InterPro" id="IPR030048">
    <property type="entry name" value="SurE"/>
</dbReference>
<organism evidence="7 8">
    <name type="scientific">Cristinia sonorae</name>
    <dbReference type="NCBI Taxonomy" id="1940300"/>
    <lineage>
        <taxon>Eukaryota</taxon>
        <taxon>Fungi</taxon>
        <taxon>Dikarya</taxon>
        <taxon>Basidiomycota</taxon>
        <taxon>Agaricomycotina</taxon>
        <taxon>Agaricomycetes</taxon>
        <taxon>Agaricomycetidae</taxon>
        <taxon>Agaricales</taxon>
        <taxon>Pleurotineae</taxon>
        <taxon>Stephanosporaceae</taxon>
        <taxon>Cristinia</taxon>
    </lineage>
</organism>
<gene>
    <name evidence="7" type="ORF">BXZ70DRAFT_892062</name>
</gene>
<dbReference type="OrthoDB" id="4018688at2759"/>
<dbReference type="GO" id="GO:0008252">
    <property type="term" value="F:nucleotidase activity"/>
    <property type="evidence" value="ECO:0007669"/>
    <property type="project" value="InterPro"/>
</dbReference>
<dbReference type="Pfam" id="PF01975">
    <property type="entry name" value="SurE"/>
    <property type="match status" value="1"/>
</dbReference>
<keyword evidence="3" id="KW-0378">Hydrolase</keyword>
<feature type="compositionally biased region" description="Polar residues" evidence="4">
    <location>
        <begin position="60"/>
        <end position="70"/>
    </location>
</feature>
<evidence type="ECO:0000256" key="3">
    <source>
        <dbReference type="ARBA" id="ARBA00022801"/>
    </source>
</evidence>
<dbReference type="InterPro" id="IPR002828">
    <property type="entry name" value="SurE-like_Pase/nucleotidase"/>
</dbReference>
<feature type="signal peptide" evidence="5">
    <location>
        <begin position="1"/>
        <end position="23"/>
    </location>
</feature>
<keyword evidence="2" id="KW-0479">Metal-binding</keyword>
<dbReference type="EMBL" id="JAEVFJ010000013">
    <property type="protein sequence ID" value="KAH8101318.1"/>
    <property type="molecule type" value="Genomic_DNA"/>
</dbReference>
<feature type="domain" description="Survival protein SurE-like phosphatase/nucleotidase" evidence="6">
    <location>
        <begin position="26"/>
        <end position="227"/>
    </location>
</feature>
<evidence type="ECO:0000256" key="4">
    <source>
        <dbReference type="SAM" id="MobiDB-lite"/>
    </source>
</evidence>
<evidence type="ECO:0000256" key="5">
    <source>
        <dbReference type="SAM" id="SignalP"/>
    </source>
</evidence>
<proteinExistence type="inferred from homology"/>
<sequence length="317" mass="32568">MRTTNAFLLLPLVLLAASASASAQKIILTNDDGWATAQIRAQNDALKALGFDVILSAPAENQSGTGSSSAPPQPRTDPCEFESCPAGSGATGFDSSDPRLNFVNSFPVDAARFGIQTLAPEIFGSKPDFVVSGPNVGTNLGPGITGSGTVGAASEGSLEGIPSVAFSGASTSQESFTNLVSSPTSTSIRAAQLYAALTAQFTRTLLAPTSRPVLPPNITLNVNFAPISSKCSAPGDFKFILTRLAADSDATDVRTCGSSHLPNEIEVAAIQVITGKCIATVSVISAVDQKDVDASSQAFVLDRMGSSFFSCLLDVVL</sequence>
<reference evidence="7" key="1">
    <citation type="journal article" date="2021" name="New Phytol.">
        <title>Evolutionary innovations through gain and loss of genes in the ectomycorrhizal Boletales.</title>
        <authorList>
            <person name="Wu G."/>
            <person name="Miyauchi S."/>
            <person name="Morin E."/>
            <person name="Kuo A."/>
            <person name="Drula E."/>
            <person name="Varga T."/>
            <person name="Kohler A."/>
            <person name="Feng B."/>
            <person name="Cao Y."/>
            <person name="Lipzen A."/>
            <person name="Daum C."/>
            <person name="Hundley H."/>
            <person name="Pangilinan J."/>
            <person name="Johnson J."/>
            <person name="Barry K."/>
            <person name="LaButti K."/>
            <person name="Ng V."/>
            <person name="Ahrendt S."/>
            <person name="Min B."/>
            <person name="Choi I.G."/>
            <person name="Park H."/>
            <person name="Plett J.M."/>
            <person name="Magnuson J."/>
            <person name="Spatafora J.W."/>
            <person name="Nagy L.G."/>
            <person name="Henrissat B."/>
            <person name="Grigoriev I.V."/>
            <person name="Yang Z.L."/>
            <person name="Xu J."/>
            <person name="Martin F.M."/>
        </authorList>
    </citation>
    <scope>NUCLEOTIDE SEQUENCE</scope>
    <source>
        <strain evidence="7">KKN 215</strain>
    </source>
</reference>
<evidence type="ECO:0000313" key="8">
    <source>
        <dbReference type="Proteomes" id="UP000813824"/>
    </source>
</evidence>
<protein>
    <submittedName>
        <fullName evidence="7">Sure-like protein</fullName>
    </submittedName>
</protein>
<evidence type="ECO:0000313" key="7">
    <source>
        <dbReference type="EMBL" id="KAH8101318.1"/>
    </source>
</evidence>
<comment type="caution">
    <text evidence="7">The sequence shown here is derived from an EMBL/GenBank/DDBJ whole genome shotgun (WGS) entry which is preliminary data.</text>
</comment>
<dbReference type="PANTHER" id="PTHR30457">
    <property type="entry name" value="5'-NUCLEOTIDASE SURE"/>
    <property type="match status" value="1"/>
</dbReference>
<keyword evidence="5" id="KW-0732">Signal</keyword>
<evidence type="ECO:0000256" key="1">
    <source>
        <dbReference type="ARBA" id="ARBA00011062"/>
    </source>
</evidence>
<dbReference type="GO" id="GO:0046872">
    <property type="term" value="F:metal ion binding"/>
    <property type="evidence" value="ECO:0007669"/>
    <property type="project" value="UniProtKB-KW"/>
</dbReference>
<name>A0A8K0UPP4_9AGAR</name>
<feature type="chain" id="PRO_5035468863" evidence="5">
    <location>
        <begin position="24"/>
        <end position="317"/>
    </location>
</feature>
<feature type="region of interest" description="Disordered" evidence="4">
    <location>
        <begin position="60"/>
        <end position="92"/>
    </location>
</feature>
<dbReference type="PANTHER" id="PTHR30457:SF0">
    <property type="entry name" value="PHOSPHATASE, PUTATIVE (AFU_ORTHOLOGUE AFUA_4G01070)-RELATED"/>
    <property type="match status" value="1"/>
</dbReference>
<evidence type="ECO:0000259" key="6">
    <source>
        <dbReference type="Pfam" id="PF01975"/>
    </source>
</evidence>
<dbReference type="AlphaFoldDB" id="A0A8K0UPP4"/>
<keyword evidence="8" id="KW-1185">Reference proteome</keyword>